<organism evidence="1 2">
    <name type="scientific">Catharanthus roseus</name>
    <name type="common">Madagascar periwinkle</name>
    <name type="synonym">Vinca rosea</name>
    <dbReference type="NCBI Taxonomy" id="4058"/>
    <lineage>
        <taxon>Eukaryota</taxon>
        <taxon>Viridiplantae</taxon>
        <taxon>Streptophyta</taxon>
        <taxon>Embryophyta</taxon>
        <taxon>Tracheophyta</taxon>
        <taxon>Spermatophyta</taxon>
        <taxon>Magnoliopsida</taxon>
        <taxon>eudicotyledons</taxon>
        <taxon>Gunneridae</taxon>
        <taxon>Pentapetalae</taxon>
        <taxon>asterids</taxon>
        <taxon>lamiids</taxon>
        <taxon>Gentianales</taxon>
        <taxon>Apocynaceae</taxon>
        <taxon>Rauvolfioideae</taxon>
        <taxon>Vinceae</taxon>
        <taxon>Catharanthinae</taxon>
        <taxon>Catharanthus</taxon>
    </lineage>
</organism>
<dbReference type="Proteomes" id="UP001060085">
    <property type="component" value="Linkage Group LG06"/>
</dbReference>
<proteinExistence type="predicted"/>
<dbReference type="EMBL" id="CM044706">
    <property type="protein sequence ID" value="KAI5656265.1"/>
    <property type="molecule type" value="Genomic_DNA"/>
</dbReference>
<sequence length="437" mass="49142">MPKKKKLVGPSNTKEPVMGLRVKLYRTNQNKIFQRSPLYLCLKTTGIPVRGSLCIKWMQEGTRGHRGKHKKGAQNQSAGTASVECPKESSQTVVEKGRSNKNGKSQASSSGLKQGIAMNEPHKKDMASVTQNHPPDGQDPGAAKEKEGNKVGSKEAQGNSTKNKEQGRQPTQNPTIGLATTKVNTNKEDEELFQKKSSQGHVVTKRLGKDMEEEQLETTPATDINLTGTFFTWTNNQTWSKIDRAMCKQVWFSEGLYATARFLPSSFISDHLHRHKKLLARSFANLGYGLITIRDVLVEKEGSTLQAANRVVSYVSDDTLNTSLAYDYFKGAGSRQIWARIDRLLFLDIDRSCNVCSRQEENLSHLFFGCPFTADIWKSIKEWTGLRRDMSTISSRLKWLLNESRGTSWKCTWRKLCFAATLYYGHSKCIIRIPINV</sequence>
<name>A0ACC0A786_CATRO</name>
<comment type="caution">
    <text evidence="1">The sequence shown here is derived from an EMBL/GenBank/DDBJ whole genome shotgun (WGS) entry which is preliminary data.</text>
</comment>
<evidence type="ECO:0000313" key="2">
    <source>
        <dbReference type="Proteomes" id="UP001060085"/>
    </source>
</evidence>
<reference evidence="2" key="1">
    <citation type="journal article" date="2023" name="Nat. Plants">
        <title>Single-cell RNA sequencing provides a high-resolution roadmap for understanding the multicellular compartmentation of specialized metabolism.</title>
        <authorList>
            <person name="Sun S."/>
            <person name="Shen X."/>
            <person name="Li Y."/>
            <person name="Li Y."/>
            <person name="Wang S."/>
            <person name="Li R."/>
            <person name="Zhang H."/>
            <person name="Shen G."/>
            <person name="Guo B."/>
            <person name="Wei J."/>
            <person name="Xu J."/>
            <person name="St-Pierre B."/>
            <person name="Chen S."/>
            <person name="Sun C."/>
        </authorList>
    </citation>
    <scope>NUCLEOTIDE SEQUENCE [LARGE SCALE GENOMIC DNA]</scope>
</reference>
<keyword evidence="2" id="KW-1185">Reference proteome</keyword>
<gene>
    <name evidence="1" type="ORF">M9H77_25058</name>
</gene>
<accession>A0ACC0A786</accession>
<protein>
    <submittedName>
        <fullName evidence="1">Uncharacterized protein</fullName>
    </submittedName>
</protein>
<evidence type="ECO:0000313" key="1">
    <source>
        <dbReference type="EMBL" id="KAI5656265.1"/>
    </source>
</evidence>